<protein>
    <submittedName>
        <fullName evidence="1">Uncharacterized protein</fullName>
    </submittedName>
</protein>
<sequence length="273" mass="29303">MGPQHRERAAAQVAVHPALEHRKRCYCAGTSAWPFPRWLPSAADDAVLPRANGPADLPAVPCAVAPAPVCAAVPDIPDAVPGRLPCGGIDGTSVPIDLASRDTAHVRELAVDARTDAPIAPVVPVVGSVASHAPHAPPSPITDVHYIAAAVARAGAEVAGRYYCTPTREGATGCGACPPYSLYPSELMHLPHAVLLKWSPCYGWICREAVTFVLTQIRLCGRAGLHLYYRILWPLVIDAAHFFIRVVQTVFRHWRARTPDSASSYPCLHVFNK</sequence>
<comment type="caution">
    <text evidence="1">The sequence shown here is derived from an EMBL/GenBank/DDBJ whole genome shotgun (WGS) entry which is preliminary data.</text>
</comment>
<proteinExistence type="predicted"/>
<keyword evidence="2" id="KW-1185">Reference proteome</keyword>
<dbReference type="Proteomes" id="UP001215280">
    <property type="component" value="Unassembled WGS sequence"/>
</dbReference>
<reference evidence="1" key="1">
    <citation type="submission" date="2023-03" db="EMBL/GenBank/DDBJ databases">
        <title>Massive genome expansion in bonnet fungi (Mycena s.s.) driven by repeated elements and novel gene families across ecological guilds.</title>
        <authorList>
            <consortium name="Lawrence Berkeley National Laboratory"/>
            <person name="Harder C.B."/>
            <person name="Miyauchi S."/>
            <person name="Viragh M."/>
            <person name="Kuo A."/>
            <person name="Thoen E."/>
            <person name="Andreopoulos B."/>
            <person name="Lu D."/>
            <person name="Skrede I."/>
            <person name="Drula E."/>
            <person name="Henrissat B."/>
            <person name="Morin E."/>
            <person name="Kohler A."/>
            <person name="Barry K."/>
            <person name="LaButti K."/>
            <person name="Morin E."/>
            <person name="Salamov A."/>
            <person name="Lipzen A."/>
            <person name="Mereny Z."/>
            <person name="Hegedus B."/>
            <person name="Baldrian P."/>
            <person name="Stursova M."/>
            <person name="Weitz H."/>
            <person name="Taylor A."/>
            <person name="Grigoriev I.V."/>
            <person name="Nagy L.G."/>
            <person name="Martin F."/>
            <person name="Kauserud H."/>
        </authorList>
    </citation>
    <scope>NUCLEOTIDE SEQUENCE</scope>
    <source>
        <strain evidence="1">CBHHK188m</strain>
    </source>
</reference>
<gene>
    <name evidence="1" type="ORF">DFH07DRAFT_382259</name>
</gene>
<evidence type="ECO:0000313" key="1">
    <source>
        <dbReference type="EMBL" id="KAJ7764126.1"/>
    </source>
</evidence>
<accession>A0AAD7NJU8</accession>
<dbReference type="AlphaFoldDB" id="A0AAD7NJU8"/>
<name>A0AAD7NJU8_9AGAR</name>
<dbReference type="EMBL" id="JARJLG010000038">
    <property type="protein sequence ID" value="KAJ7764126.1"/>
    <property type="molecule type" value="Genomic_DNA"/>
</dbReference>
<evidence type="ECO:0000313" key="2">
    <source>
        <dbReference type="Proteomes" id="UP001215280"/>
    </source>
</evidence>
<organism evidence="1 2">
    <name type="scientific">Mycena maculata</name>
    <dbReference type="NCBI Taxonomy" id="230809"/>
    <lineage>
        <taxon>Eukaryota</taxon>
        <taxon>Fungi</taxon>
        <taxon>Dikarya</taxon>
        <taxon>Basidiomycota</taxon>
        <taxon>Agaricomycotina</taxon>
        <taxon>Agaricomycetes</taxon>
        <taxon>Agaricomycetidae</taxon>
        <taxon>Agaricales</taxon>
        <taxon>Marasmiineae</taxon>
        <taxon>Mycenaceae</taxon>
        <taxon>Mycena</taxon>
    </lineage>
</organism>